<name>A0A085SQN2_VIBCL</name>
<dbReference type="AlphaFoldDB" id="A0A085SQN2"/>
<dbReference type="GeneID" id="69721841"/>
<sequence>MHKSLALFILASLPVMANDYQAELTQYVQTELKQISADPLIIEAIKLQNAKNANLTQSEIDQLDKQWRAEVGQSDTPMIQSVLNTPASQKLMEIQNASNGKITEVFVMDNKGLNVAQSEVTSDYWQGDEAKWQNTYSKGVGAFDISDIEEDESTQVFQAQVSYTVVDPSSGEAIGAITVGINVDAL</sequence>
<dbReference type="KEGG" id="vcq:EN18_03930"/>
<dbReference type="RefSeq" id="WP_000549603.1">
    <property type="nucleotide sequence ID" value="NZ_AP018677.1"/>
</dbReference>
<dbReference type="EMBL" id="QZRB01000016">
    <property type="protein sequence ID" value="MVD24104.1"/>
    <property type="molecule type" value="Genomic_DNA"/>
</dbReference>
<evidence type="ECO:0000256" key="1">
    <source>
        <dbReference type="SAM" id="SignalP"/>
    </source>
</evidence>
<evidence type="ECO:0000313" key="3">
    <source>
        <dbReference type="EMBL" id="CSC07222.1"/>
    </source>
</evidence>
<dbReference type="EMBL" id="CWOW01000030">
    <property type="protein sequence ID" value="CSB14820.1"/>
    <property type="molecule type" value="Genomic_DNA"/>
</dbReference>
<organism evidence="6 10">
    <name type="scientific">Vibrio cholerae</name>
    <dbReference type="NCBI Taxonomy" id="666"/>
    <lineage>
        <taxon>Bacteria</taxon>
        <taxon>Pseudomonadati</taxon>
        <taxon>Pseudomonadota</taxon>
        <taxon>Gammaproteobacteria</taxon>
        <taxon>Vibrionales</taxon>
        <taxon>Vibrionaceae</taxon>
        <taxon>Vibrio</taxon>
    </lineage>
</organism>
<dbReference type="KEGG" id="vcz:VAB027_987"/>
<accession>A0A085SQN2</accession>
<reference evidence="6 10" key="2">
    <citation type="submission" date="2018-09" db="EMBL/GenBank/DDBJ databases">
        <title>Genomic epidemiology reveals two lineages of Vibrio cholerae that can cause global cholera epidemics despite absence of cholera toxin gene.</title>
        <authorList>
            <person name="Wang H."/>
            <person name="Zen W."/>
            <person name="Yu H."/>
            <person name="Zhang W."/>
            <person name="Pan J."/>
            <person name="Yang C."/>
            <person name="Cui Y."/>
        </authorList>
    </citation>
    <scope>NUCLEOTIDE SEQUENCE [LARGE SCALE GENOMIC DNA]</scope>
    <source>
        <strain evidence="6 10">00-1_S85</strain>
    </source>
</reference>
<dbReference type="OMA" id="ITEIFVM"/>
<reference evidence="5" key="5">
    <citation type="submission" date="2023-08" db="EMBL/GenBank/DDBJ databases">
        <title>Vibrio cholerae Outbreaks in Tanzania Exemplify Founder Flush: Simultaneous Increases in Population Size and Genetic Diversity.</title>
        <authorList>
            <person name="Debes A.K."/>
            <person name="Mohammed A."/>
            <person name="Maseke I."/>
            <person name="Almeida M."/>
            <person name="Li S."/>
            <person name="Matimba H."/>
            <person name="Joachim A."/>
            <person name="Mizinduko M."/>
            <person name="Nyanga S."/>
            <person name="Kelly M."/>
            <person name="Kachwamba Y."/>
            <person name="Schaffer A.M."/>
            <person name="Nyanga A.S."/>
            <person name="Mghamba J."/>
            <person name="Mosha F.S."/>
            <person name="Sack D.A."/>
            <person name="Stine O.C."/>
        </authorList>
    </citation>
    <scope>NUCLEOTIDE SEQUENCE</scope>
    <source>
        <strain evidence="5">TDS0091212</strain>
    </source>
</reference>
<dbReference type="Proteomes" id="UP000323225">
    <property type="component" value="Unassembled WGS sequence"/>
</dbReference>
<reference evidence="5" key="4">
    <citation type="submission" date="2021-05" db="EMBL/GenBank/DDBJ databases">
        <authorList>
            <person name="Stine C."/>
        </authorList>
    </citation>
    <scope>NUCLEOTIDE SEQUENCE</scope>
    <source>
        <strain evidence="5">TDS0091212</strain>
    </source>
</reference>
<dbReference type="Proteomes" id="UP000471242">
    <property type="component" value="Unassembled WGS sequence"/>
</dbReference>
<proteinExistence type="predicted"/>
<dbReference type="EMBL" id="JAHBND010000050">
    <property type="protein sequence ID" value="MBS7672090.1"/>
    <property type="molecule type" value="Genomic_DNA"/>
</dbReference>
<reference evidence="7 8" key="1">
    <citation type="submission" date="2015-07" db="EMBL/GenBank/DDBJ databases">
        <authorList>
            <consortium name="Pathogen Informatics"/>
        </authorList>
    </citation>
    <scope>NUCLEOTIDE SEQUENCE [LARGE SCALE GENOMIC DNA]</scope>
    <source>
        <strain evidence="3 7">A316</strain>
        <strain evidence="2 8">A51</strain>
    </source>
</reference>
<feature type="chain" id="PRO_5015029158" evidence="1">
    <location>
        <begin position="18"/>
        <end position="186"/>
    </location>
</feature>
<evidence type="ECO:0000313" key="9">
    <source>
        <dbReference type="Proteomes" id="UP000323225"/>
    </source>
</evidence>
<evidence type="ECO:0000313" key="2">
    <source>
        <dbReference type="EMBL" id="CSB14820.1"/>
    </source>
</evidence>
<evidence type="ECO:0000313" key="5">
    <source>
        <dbReference type="EMBL" id="MBS7672090.1"/>
    </source>
</evidence>
<evidence type="ECO:0000313" key="8">
    <source>
        <dbReference type="Proteomes" id="UP000044806"/>
    </source>
</evidence>
<dbReference type="Proteomes" id="UP001196338">
    <property type="component" value="Unassembled WGS sequence"/>
</dbReference>
<reference evidence="4 9" key="3">
    <citation type="submission" date="2019-09" db="EMBL/GenBank/DDBJ databases">
        <authorList>
            <person name="Kritzky A."/>
            <person name="Schelkanova E.Y."/>
            <person name="Alkhova Z.V."/>
            <person name="Smirnova N.I."/>
        </authorList>
    </citation>
    <scope>NUCLEOTIDE SEQUENCE [LARGE SCALE GENOMIC DNA]</scope>
    <source>
        <strain evidence="4 9">M1526</strain>
    </source>
</reference>
<evidence type="ECO:0000313" key="6">
    <source>
        <dbReference type="EMBL" id="MVD24104.1"/>
    </source>
</evidence>
<dbReference type="Proteomes" id="UP000041770">
    <property type="component" value="Unassembled WGS sequence"/>
</dbReference>
<evidence type="ECO:0000313" key="10">
    <source>
        <dbReference type="Proteomes" id="UP000471242"/>
    </source>
</evidence>
<evidence type="ECO:0000313" key="7">
    <source>
        <dbReference type="Proteomes" id="UP000041770"/>
    </source>
</evidence>
<gene>
    <name evidence="6" type="ORF">D6U24_12110</name>
    <name evidence="2" type="ORF">ERS013165_03571</name>
    <name evidence="3" type="ORF">ERS013200_00488</name>
    <name evidence="4" type="ORF">F0M16_09605</name>
    <name evidence="5" type="ORF">KIN13_01330</name>
</gene>
<feature type="signal peptide" evidence="1">
    <location>
        <begin position="1"/>
        <end position="17"/>
    </location>
</feature>
<dbReference type="Proteomes" id="UP000044806">
    <property type="component" value="Unassembled WGS sequence"/>
</dbReference>
<keyword evidence="1" id="KW-0732">Signal</keyword>
<protein>
    <submittedName>
        <fullName evidence="6">Uncharacterized protein</fullName>
    </submittedName>
</protein>
<dbReference type="EMBL" id="VUAA01000009">
    <property type="protein sequence ID" value="KAA1254819.1"/>
    <property type="molecule type" value="Genomic_DNA"/>
</dbReference>
<evidence type="ECO:0000313" key="4">
    <source>
        <dbReference type="EMBL" id="KAA1254819.1"/>
    </source>
</evidence>
<dbReference type="KEGG" id="vcx:VAA049_1867"/>
<dbReference type="EMBL" id="CWQY01000002">
    <property type="protein sequence ID" value="CSC07222.1"/>
    <property type="molecule type" value="Genomic_DNA"/>
</dbReference>